<gene>
    <name evidence="1" type="ORF">MILVUS5_LOCUS36822</name>
</gene>
<comment type="caution">
    <text evidence="1">The sequence shown here is derived from an EMBL/GenBank/DDBJ whole genome shotgun (WGS) entry which is preliminary data.</text>
</comment>
<dbReference type="EMBL" id="CASHSV030000716">
    <property type="protein sequence ID" value="CAJ2673329.1"/>
    <property type="molecule type" value="Genomic_DNA"/>
</dbReference>
<organism evidence="1 2">
    <name type="scientific">Trifolium pratense</name>
    <name type="common">Red clover</name>
    <dbReference type="NCBI Taxonomy" id="57577"/>
    <lineage>
        <taxon>Eukaryota</taxon>
        <taxon>Viridiplantae</taxon>
        <taxon>Streptophyta</taxon>
        <taxon>Embryophyta</taxon>
        <taxon>Tracheophyta</taxon>
        <taxon>Spermatophyta</taxon>
        <taxon>Magnoliopsida</taxon>
        <taxon>eudicotyledons</taxon>
        <taxon>Gunneridae</taxon>
        <taxon>Pentapetalae</taxon>
        <taxon>rosids</taxon>
        <taxon>fabids</taxon>
        <taxon>Fabales</taxon>
        <taxon>Fabaceae</taxon>
        <taxon>Papilionoideae</taxon>
        <taxon>50 kb inversion clade</taxon>
        <taxon>NPAAA clade</taxon>
        <taxon>Hologalegina</taxon>
        <taxon>IRL clade</taxon>
        <taxon>Trifolieae</taxon>
        <taxon>Trifolium</taxon>
    </lineage>
</organism>
<sequence>MKENNLATRGENVKAKTGPQGKKGVEIVVEEIGERHNFNLMGQNTKPNMSHGQNDERMTSIERSNMGPDYVANPGPKATTQPNLPRPPNNFVTPPSDPNKKISHQNTGEMTREGEIFVDAPDQGTNELSDSDMEVVGAANTSFYRYCKQYVSINKPAMLVIMETRCDPNKLRRTFELLGFDSVVANEVQGFAGGIVVAWQSDCISVDVCKKNFQYLHLKVKYTNGDRWYFTPTYASPIEMTRNLLWNDLQSIAQNMKDPWLVAGDFNDIVCAEEKKGGAAASGRKCKIFKTRIDACSLIDIGAMGPKFTWRGPKYHGGQRIYERLDRALCNGQWRLLFPDGYVKVLTRLDFSDHHPILISPKEVPHPSAPRQFKFESAWLLEEEYDSMLRQCWNSDSTVIENLTNAEREIKAWRFHSIDDVLYKKRELMARIKGTQRRLQTGPYNRGLKRLEQKLQGELSHILRKEELMWFQRSRAKWLKDGDRNTRYYHIKTINRRRMNNITMLKDDSGQWIEDVDQLR</sequence>
<evidence type="ECO:0000313" key="1">
    <source>
        <dbReference type="EMBL" id="CAJ2673329.1"/>
    </source>
</evidence>
<name>A0ACB0LY80_TRIPR</name>
<keyword evidence="2" id="KW-1185">Reference proteome</keyword>
<proteinExistence type="predicted"/>
<dbReference type="Proteomes" id="UP001177021">
    <property type="component" value="Unassembled WGS sequence"/>
</dbReference>
<evidence type="ECO:0000313" key="2">
    <source>
        <dbReference type="Proteomes" id="UP001177021"/>
    </source>
</evidence>
<reference evidence="1" key="1">
    <citation type="submission" date="2023-10" db="EMBL/GenBank/DDBJ databases">
        <authorList>
            <person name="Rodriguez Cubillos JULIANA M."/>
            <person name="De Vega J."/>
        </authorList>
    </citation>
    <scope>NUCLEOTIDE SEQUENCE</scope>
</reference>
<accession>A0ACB0LY80</accession>
<protein>
    <submittedName>
        <fullName evidence="1">Uncharacterized protein</fullName>
    </submittedName>
</protein>